<organism evidence="1 2">
    <name type="scientific">Streptomyces ureilyticus</name>
    <dbReference type="NCBI Taxonomy" id="1775131"/>
    <lineage>
        <taxon>Bacteria</taxon>
        <taxon>Bacillati</taxon>
        <taxon>Actinomycetota</taxon>
        <taxon>Actinomycetes</taxon>
        <taxon>Kitasatosporales</taxon>
        <taxon>Streptomycetaceae</taxon>
        <taxon>Streptomyces</taxon>
    </lineage>
</organism>
<keyword evidence="2" id="KW-1185">Reference proteome</keyword>
<proteinExistence type="predicted"/>
<dbReference type="Proteomes" id="UP001518140">
    <property type="component" value="Unassembled WGS sequence"/>
</dbReference>
<gene>
    <name evidence="1" type="ORF">G6048_47330</name>
</gene>
<reference evidence="1 2" key="1">
    <citation type="submission" date="2020-02" db="EMBL/GenBank/DDBJ databases">
        <title>Whole-genome analyses of novel actinobacteria.</title>
        <authorList>
            <person name="Sahin N."/>
            <person name="Tokatli A."/>
        </authorList>
    </citation>
    <scope>NUCLEOTIDE SEQUENCE [LARGE SCALE GENOMIC DNA]</scope>
    <source>
        <strain evidence="1 2">YC419</strain>
    </source>
</reference>
<evidence type="ECO:0000313" key="1">
    <source>
        <dbReference type="EMBL" id="NGO49363.1"/>
    </source>
</evidence>
<accession>A0ABX0E562</accession>
<protein>
    <submittedName>
        <fullName evidence="1">Uncharacterized protein</fullName>
    </submittedName>
</protein>
<name>A0ABX0E562_9ACTN</name>
<dbReference type="RefSeq" id="WP_165345791.1">
    <property type="nucleotide sequence ID" value="NZ_JAAKZX010000395.1"/>
</dbReference>
<dbReference type="EMBL" id="JAAKZX010000395">
    <property type="protein sequence ID" value="NGO49363.1"/>
    <property type="molecule type" value="Genomic_DNA"/>
</dbReference>
<comment type="caution">
    <text evidence="1">The sequence shown here is derived from an EMBL/GenBank/DDBJ whole genome shotgun (WGS) entry which is preliminary data.</text>
</comment>
<sequence length="355" mass="38407">MANTTDNKELVVTGIPSAKVKAIAERVALEFQLAADKVAAHHAEPGKYPMPSDAKSTEQILARRFRTLPEAQQKQAADRIAVELRGGAARTKRLGDLAKVDLKSSSGVDEQVRKTPLPARMKFPVEELQRMSDALVGPLTAQEVASAAAFPELRNLELRIHRVKCVDETSEIGKDEIDLGGTSVDEDGDTKKVSAFRVRSFSTGSVQTYSPPRRFTHFSLTEQSKVTFPKTYFVTLVPAEVDWGGLADFLNELLDKVKAKVAAALAAAIGGAIGSPGGPLGIAIGVAVGFVVGLVFDYLKGLWGDEVFKPITVSTTISSLTSRFPGGQDNSTDRTLDFKGHGGHYQLTYDWRMYN</sequence>
<evidence type="ECO:0000313" key="2">
    <source>
        <dbReference type="Proteomes" id="UP001518140"/>
    </source>
</evidence>